<feature type="compositionally biased region" description="Basic residues" evidence="2">
    <location>
        <begin position="439"/>
        <end position="449"/>
    </location>
</feature>
<dbReference type="STRING" id="7260.B4MTS0"/>
<dbReference type="eggNOG" id="ENOG502T9DV">
    <property type="taxonomic scope" value="Eukaryota"/>
</dbReference>
<dbReference type="EMBL" id="CH963852">
    <property type="protein sequence ID" value="EDW75509.2"/>
    <property type="molecule type" value="Genomic_DNA"/>
</dbReference>
<name>B4MTS0_DROWI</name>
<gene>
    <name evidence="3" type="primary">Dwil\GK23775</name>
    <name evidence="3" type="ORF">Dwil_GK23775</name>
</gene>
<proteinExistence type="predicted"/>
<evidence type="ECO:0000313" key="4">
    <source>
        <dbReference type="Proteomes" id="UP000007798"/>
    </source>
</evidence>
<reference evidence="3 4" key="1">
    <citation type="journal article" date="2007" name="Nature">
        <title>Evolution of genes and genomes on the Drosophila phylogeny.</title>
        <authorList>
            <consortium name="Drosophila 12 Genomes Consortium"/>
            <person name="Clark A.G."/>
            <person name="Eisen M.B."/>
            <person name="Smith D.R."/>
            <person name="Bergman C.M."/>
            <person name="Oliver B."/>
            <person name="Markow T.A."/>
            <person name="Kaufman T.C."/>
            <person name="Kellis M."/>
            <person name="Gelbart W."/>
            <person name="Iyer V.N."/>
            <person name="Pollard D.A."/>
            <person name="Sackton T.B."/>
            <person name="Larracuente A.M."/>
            <person name="Singh N.D."/>
            <person name="Abad J.P."/>
            <person name="Abt D.N."/>
            <person name="Adryan B."/>
            <person name="Aguade M."/>
            <person name="Akashi H."/>
            <person name="Anderson W.W."/>
            <person name="Aquadro C.F."/>
            <person name="Ardell D.H."/>
            <person name="Arguello R."/>
            <person name="Artieri C.G."/>
            <person name="Barbash D.A."/>
            <person name="Barker D."/>
            <person name="Barsanti P."/>
            <person name="Batterham P."/>
            <person name="Batzoglou S."/>
            <person name="Begun D."/>
            <person name="Bhutkar A."/>
            <person name="Blanco E."/>
            <person name="Bosak S.A."/>
            <person name="Bradley R.K."/>
            <person name="Brand A.D."/>
            <person name="Brent M.R."/>
            <person name="Brooks A.N."/>
            <person name="Brown R.H."/>
            <person name="Butlin R.K."/>
            <person name="Caggese C."/>
            <person name="Calvi B.R."/>
            <person name="Bernardo de Carvalho A."/>
            <person name="Caspi A."/>
            <person name="Castrezana S."/>
            <person name="Celniker S.E."/>
            <person name="Chang J.L."/>
            <person name="Chapple C."/>
            <person name="Chatterji S."/>
            <person name="Chinwalla A."/>
            <person name="Civetta A."/>
            <person name="Clifton S.W."/>
            <person name="Comeron J.M."/>
            <person name="Costello J.C."/>
            <person name="Coyne J.A."/>
            <person name="Daub J."/>
            <person name="David R.G."/>
            <person name="Delcher A.L."/>
            <person name="Delehaunty K."/>
            <person name="Do C.B."/>
            <person name="Ebling H."/>
            <person name="Edwards K."/>
            <person name="Eickbush T."/>
            <person name="Evans J.D."/>
            <person name="Filipski A."/>
            <person name="Findeiss S."/>
            <person name="Freyhult E."/>
            <person name="Fulton L."/>
            <person name="Fulton R."/>
            <person name="Garcia A.C."/>
            <person name="Gardiner A."/>
            <person name="Garfield D.A."/>
            <person name="Garvin B.E."/>
            <person name="Gibson G."/>
            <person name="Gilbert D."/>
            <person name="Gnerre S."/>
            <person name="Godfrey J."/>
            <person name="Good R."/>
            <person name="Gotea V."/>
            <person name="Gravely B."/>
            <person name="Greenberg A.J."/>
            <person name="Griffiths-Jones S."/>
            <person name="Gross S."/>
            <person name="Guigo R."/>
            <person name="Gustafson E.A."/>
            <person name="Haerty W."/>
            <person name="Hahn M.W."/>
            <person name="Halligan D.L."/>
            <person name="Halpern A.L."/>
            <person name="Halter G.M."/>
            <person name="Han M.V."/>
            <person name="Heger A."/>
            <person name="Hillier L."/>
            <person name="Hinrichs A.S."/>
            <person name="Holmes I."/>
            <person name="Hoskins R.A."/>
            <person name="Hubisz M.J."/>
            <person name="Hultmark D."/>
            <person name="Huntley M.A."/>
            <person name="Jaffe D.B."/>
            <person name="Jagadeeshan S."/>
            <person name="Jeck W.R."/>
            <person name="Johnson J."/>
            <person name="Jones C.D."/>
            <person name="Jordan W.C."/>
            <person name="Karpen G.H."/>
            <person name="Kataoka E."/>
            <person name="Keightley P.D."/>
            <person name="Kheradpour P."/>
            <person name="Kirkness E.F."/>
            <person name="Koerich L.B."/>
            <person name="Kristiansen K."/>
            <person name="Kudrna D."/>
            <person name="Kulathinal R.J."/>
            <person name="Kumar S."/>
            <person name="Kwok R."/>
            <person name="Lander E."/>
            <person name="Langley C.H."/>
            <person name="Lapoint R."/>
            <person name="Lazzaro B.P."/>
            <person name="Lee S.J."/>
            <person name="Levesque L."/>
            <person name="Li R."/>
            <person name="Lin C.F."/>
            <person name="Lin M.F."/>
            <person name="Lindblad-Toh K."/>
            <person name="Llopart A."/>
            <person name="Long M."/>
            <person name="Low L."/>
            <person name="Lozovsky E."/>
            <person name="Lu J."/>
            <person name="Luo M."/>
            <person name="Machado C.A."/>
            <person name="Makalowski W."/>
            <person name="Marzo M."/>
            <person name="Matsuda M."/>
            <person name="Matzkin L."/>
            <person name="McAllister B."/>
            <person name="McBride C.S."/>
            <person name="McKernan B."/>
            <person name="McKernan K."/>
            <person name="Mendez-Lago M."/>
            <person name="Minx P."/>
            <person name="Mollenhauer M.U."/>
            <person name="Montooth K."/>
            <person name="Mount S.M."/>
            <person name="Mu X."/>
            <person name="Myers E."/>
            <person name="Negre B."/>
            <person name="Newfeld S."/>
            <person name="Nielsen R."/>
            <person name="Noor M.A."/>
            <person name="O'Grady P."/>
            <person name="Pachter L."/>
            <person name="Papaceit M."/>
            <person name="Parisi M.J."/>
            <person name="Parisi M."/>
            <person name="Parts L."/>
            <person name="Pedersen J.S."/>
            <person name="Pesole G."/>
            <person name="Phillippy A.M."/>
            <person name="Ponting C.P."/>
            <person name="Pop M."/>
            <person name="Porcelli D."/>
            <person name="Powell J.R."/>
            <person name="Prohaska S."/>
            <person name="Pruitt K."/>
            <person name="Puig M."/>
            <person name="Quesneville H."/>
            <person name="Ram K.R."/>
            <person name="Rand D."/>
            <person name="Rasmussen M.D."/>
            <person name="Reed L.K."/>
            <person name="Reenan R."/>
            <person name="Reily A."/>
            <person name="Remington K.A."/>
            <person name="Rieger T.T."/>
            <person name="Ritchie M.G."/>
            <person name="Robin C."/>
            <person name="Rogers Y.H."/>
            <person name="Rohde C."/>
            <person name="Rozas J."/>
            <person name="Rubenfield M.J."/>
            <person name="Ruiz A."/>
            <person name="Russo S."/>
            <person name="Salzberg S.L."/>
            <person name="Sanchez-Gracia A."/>
            <person name="Saranga D.J."/>
            <person name="Sato H."/>
            <person name="Schaeffer S.W."/>
            <person name="Schatz M.C."/>
            <person name="Schlenke T."/>
            <person name="Schwartz R."/>
            <person name="Segarra C."/>
            <person name="Singh R.S."/>
            <person name="Sirot L."/>
            <person name="Sirota M."/>
            <person name="Sisneros N.B."/>
            <person name="Smith C.D."/>
            <person name="Smith T.F."/>
            <person name="Spieth J."/>
            <person name="Stage D.E."/>
            <person name="Stark A."/>
            <person name="Stephan W."/>
            <person name="Strausberg R.L."/>
            <person name="Strempel S."/>
            <person name="Sturgill D."/>
            <person name="Sutton G."/>
            <person name="Sutton G.G."/>
            <person name="Tao W."/>
            <person name="Teichmann S."/>
            <person name="Tobari Y.N."/>
            <person name="Tomimura Y."/>
            <person name="Tsolas J.M."/>
            <person name="Valente V.L."/>
            <person name="Venter E."/>
            <person name="Venter J.C."/>
            <person name="Vicario S."/>
            <person name="Vieira F.G."/>
            <person name="Vilella A.J."/>
            <person name="Villasante A."/>
            <person name="Walenz B."/>
            <person name="Wang J."/>
            <person name="Wasserman M."/>
            <person name="Watts T."/>
            <person name="Wilson D."/>
            <person name="Wilson R.K."/>
            <person name="Wing R.A."/>
            <person name="Wolfner M.F."/>
            <person name="Wong A."/>
            <person name="Wong G.K."/>
            <person name="Wu C.I."/>
            <person name="Wu G."/>
            <person name="Yamamoto D."/>
            <person name="Yang H.P."/>
            <person name="Yang S.P."/>
            <person name="Yorke J.A."/>
            <person name="Yoshida K."/>
            <person name="Zdobnov E."/>
            <person name="Zhang P."/>
            <person name="Zhang Y."/>
            <person name="Zimin A.V."/>
            <person name="Baldwin J."/>
            <person name="Abdouelleil A."/>
            <person name="Abdulkadir J."/>
            <person name="Abebe A."/>
            <person name="Abera B."/>
            <person name="Abreu J."/>
            <person name="Acer S.C."/>
            <person name="Aftuck L."/>
            <person name="Alexander A."/>
            <person name="An P."/>
            <person name="Anderson E."/>
            <person name="Anderson S."/>
            <person name="Arachi H."/>
            <person name="Azer M."/>
            <person name="Bachantsang P."/>
            <person name="Barry A."/>
            <person name="Bayul T."/>
            <person name="Berlin A."/>
            <person name="Bessette D."/>
            <person name="Bloom T."/>
            <person name="Blye J."/>
            <person name="Boguslavskiy L."/>
            <person name="Bonnet C."/>
            <person name="Boukhgalter B."/>
            <person name="Bourzgui I."/>
            <person name="Brown A."/>
            <person name="Cahill P."/>
            <person name="Channer S."/>
            <person name="Cheshatsang Y."/>
            <person name="Chuda L."/>
            <person name="Citroen M."/>
            <person name="Collymore A."/>
            <person name="Cooke P."/>
            <person name="Costello M."/>
            <person name="D'Aco K."/>
            <person name="Daza R."/>
            <person name="De Haan G."/>
            <person name="DeGray S."/>
            <person name="DeMaso C."/>
            <person name="Dhargay N."/>
            <person name="Dooley K."/>
            <person name="Dooley E."/>
            <person name="Doricent M."/>
            <person name="Dorje P."/>
            <person name="Dorjee K."/>
            <person name="Dupes A."/>
            <person name="Elong R."/>
            <person name="Falk J."/>
            <person name="Farina A."/>
            <person name="Faro S."/>
            <person name="Ferguson D."/>
            <person name="Fisher S."/>
            <person name="Foley C.D."/>
            <person name="Franke A."/>
            <person name="Friedrich D."/>
            <person name="Gadbois L."/>
            <person name="Gearin G."/>
            <person name="Gearin C.R."/>
            <person name="Giannoukos G."/>
            <person name="Goode T."/>
            <person name="Graham J."/>
            <person name="Grandbois E."/>
            <person name="Grewal S."/>
            <person name="Gyaltsen K."/>
            <person name="Hafez N."/>
            <person name="Hagos B."/>
            <person name="Hall J."/>
            <person name="Henson C."/>
            <person name="Hollinger A."/>
            <person name="Honan T."/>
            <person name="Huard M.D."/>
            <person name="Hughes L."/>
            <person name="Hurhula B."/>
            <person name="Husby M.E."/>
            <person name="Kamat A."/>
            <person name="Kanga B."/>
            <person name="Kashin S."/>
            <person name="Khazanovich D."/>
            <person name="Kisner P."/>
            <person name="Lance K."/>
            <person name="Lara M."/>
            <person name="Lee W."/>
            <person name="Lennon N."/>
            <person name="Letendre F."/>
            <person name="LeVine R."/>
            <person name="Lipovsky A."/>
            <person name="Liu X."/>
            <person name="Liu J."/>
            <person name="Liu S."/>
            <person name="Lokyitsang T."/>
            <person name="Lokyitsang Y."/>
            <person name="Lubonja R."/>
            <person name="Lui A."/>
            <person name="MacDonald P."/>
            <person name="Magnisalis V."/>
            <person name="Maru K."/>
            <person name="Matthews C."/>
            <person name="McCusker W."/>
            <person name="McDonough S."/>
            <person name="Mehta T."/>
            <person name="Meldrim J."/>
            <person name="Meneus L."/>
            <person name="Mihai O."/>
            <person name="Mihalev A."/>
            <person name="Mihova T."/>
            <person name="Mittelman R."/>
            <person name="Mlenga V."/>
            <person name="Montmayeur A."/>
            <person name="Mulrain L."/>
            <person name="Navidi A."/>
            <person name="Naylor J."/>
            <person name="Negash T."/>
            <person name="Nguyen T."/>
            <person name="Nguyen N."/>
            <person name="Nicol R."/>
            <person name="Norbu C."/>
            <person name="Norbu N."/>
            <person name="Novod N."/>
            <person name="O'Neill B."/>
            <person name="Osman S."/>
            <person name="Markiewicz E."/>
            <person name="Oyono O.L."/>
            <person name="Patti C."/>
            <person name="Phunkhang P."/>
            <person name="Pierre F."/>
            <person name="Priest M."/>
            <person name="Raghuraman S."/>
            <person name="Rege F."/>
            <person name="Reyes R."/>
            <person name="Rise C."/>
            <person name="Rogov P."/>
            <person name="Ross K."/>
            <person name="Ryan E."/>
            <person name="Settipalli S."/>
            <person name="Shea T."/>
            <person name="Sherpa N."/>
            <person name="Shi L."/>
            <person name="Shih D."/>
            <person name="Sparrow T."/>
            <person name="Spaulding J."/>
            <person name="Stalker J."/>
            <person name="Stange-Thomann N."/>
            <person name="Stavropoulos S."/>
            <person name="Stone C."/>
            <person name="Strader C."/>
            <person name="Tesfaye S."/>
            <person name="Thomson T."/>
            <person name="Thoulutsang Y."/>
            <person name="Thoulutsang D."/>
            <person name="Topham K."/>
            <person name="Topping I."/>
            <person name="Tsamla T."/>
            <person name="Vassiliev H."/>
            <person name="Vo A."/>
            <person name="Wangchuk T."/>
            <person name="Wangdi T."/>
            <person name="Weiand M."/>
            <person name="Wilkinson J."/>
            <person name="Wilson A."/>
            <person name="Yadav S."/>
            <person name="Young G."/>
            <person name="Yu Q."/>
            <person name="Zembek L."/>
            <person name="Zhong D."/>
            <person name="Zimmer A."/>
            <person name="Zwirko Z."/>
            <person name="Jaffe D.B."/>
            <person name="Alvarez P."/>
            <person name="Brockman W."/>
            <person name="Butler J."/>
            <person name="Chin C."/>
            <person name="Gnerre S."/>
            <person name="Grabherr M."/>
            <person name="Kleber M."/>
            <person name="Mauceli E."/>
            <person name="MacCallum I."/>
        </authorList>
    </citation>
    <scope>NUCLEOTIDE SEQUENCE [LARGE SCALE GENOMIC DNA]</scope>
    <source>
        <strain evidence="4">Tucson 14030-0811.24</strain>
    </source>
</reference>
<dbReference type="HOGENOM" id="CLU_038629_0_0_1"/>
<accession>B4MTS0</accession>
<keyword evidence="1" id="KW-0175">Coiled coil</keyword>
<dbReference type="AlphaFoldDB" id="B4MTS0"/>
<keyword evidence="4" id="KW-1185">Reference proteome</keyword>
<dbReference type="InParanoid" id="B4MTS0"/>
<dbReference type="KEGG" id="dwi:6641745"/>
<organism evidence="3 4">
    <name type="scientific">Drosophila willistoni</name>
    <name type="common">Fruit fly</name>
    <dbReference type="NCBI Taxonomy" id="7260"/>
    <lineage>
        <taxon>Eukaryota</taxon>
        <taxon>Metazoa</taxon>
        <taxon>Ecdysozoa</taxon>
        <taxon>Arthropoda</taxon>
        <taxon>Hexapoda</taxon>
        <taxon>Insecta</taxon>
        <taxon>Pterygota</taxon>
        <taxon>Neoptera</taxon>
        <taxon>Endopterygota</taxon>
        <taxon>Diptera</taxon>
        <taxon>Brachycera</taxon>
        <taxon>Muscomorpha</taxon>
        <taxon>Ephydroidea</taxon>
        <taxon>Drosophilidae</taxon>
        <taxon>Drosophila</taxon>
        <taxon>Sophophora</taxon>
    </lineage>
</organism>
<sequence>MGENETAETASNIINESSASSCEIPFPLPHADSSLCRDKFLKDILKDYDQFGRAKNLKMFPGSKEVKQSRAGTAEKWAIQRIIERKSRKTILTIDVPSGSIQTKAEKEQGIFYDYRQQFQKDSVEFLIVRLLRQVELFENVWPGDINEIPHKLFWWSVEHFINRLSINQLYLDVITMERGSDDLDCMKYRTDLSEISSILHVLRDDFCGNRDICKGAIAMMNAANYHINSNWVNEIQEICLEHDDLVRKIFAFRANSIINGHTQARQSALLVEGDTQDALTPIELRYRITWVRTGVEQYMMRIQQKLDNLERELSKTTKIMSENALVFQYTESLYGLQIHKYRSEVAEWQARYDNDFENADLQCTQTRMAVDKVRDEYKFYSDQLAMMKRRIAEVVELMKKEEEQRIQQELDKELQEMEMNKALEDKKKKKEQKENKKNSKGKKPKTKF</sequence>
<feature type="compositionally biased region" description="Basic and acidic residues" evidence="2">
    <location>
        <begin position="412"/>
        <end position="438"/>
    </location>
</feature>
<evidence type="ECO:0000256" key="2">
    <source>
        <dbReference type="SAM" id="MobiDB-lite"/>
    </source>
</evidence>
<feature type="coiled-coil region" evidence="1">
    <location>
        <begin position="293"/>
        <end position="320"/>
    </location>
</feature>
<feature type="region of interest" description="Disordered" evidence="2">
    <location>
        <begin position="412"/>
        <end position="449"/>
    </location>
</feature>
<dbReference type="Proteomes" id="UP000007798">
    <property type="component" value="Unassembled WGS sequence"/>
</dbReference>
<protein>
    <submittedName>
        <fullName evidence="3">Uncharacterized protein</fullName>
    </submittedName>
</protein>
<evidence type="ECO:0000313" key="3">
    <source>
        <dbReference type="EMBL" id="EDW75509.2"/>
    </source>
</evidence>
<dbReference type="OrthoDB" id="7914571at2759"/>
<evidence type="ECO:0000256" key="1">
    <source>
        <dbReference type="SAM" id="Coils"/>
    </source>
</evidence>